<gene>
    <name evidence="2" type="ORF">Acy02nite_69770</name>
</gene>
<keyword evidence="3" id="KW-1185">Reference proteome</keyword>
<dbReference type="InterPro" id="IPR051604">
    <property type="entry name" value="Ergot_Alk_Oxidoreductase"/>
</dbReference>
<dbReference type="Pfam" id="PF05368">
    <property type="entry name" value="NmrA"/>
    <property type="match status" value="1"/>
</dbReference>
<reference evidence="2" key="1">
    <citation type="submission" date="2021-01" db="EMBL/GenBank/DDBJ databases">
        <title>Whole genome shotgun sequence of Actinoplanes cyaneus NBRC 14990.</title>
        <authorList>
            <person name="Komaki H."/>
            <person name="Tamura T."/>
        </authorList>
    </citation>
    <scope>NUCLEOTIDE SEQUENCE</scope>
    <source>
        <strain evidence="2">NBRC 14990</strain>
    </source>
</reference>
<name>A0A919MFD0_9ACTN</name>
<feature type="domain" description="NmrA-like" evidence="1">
    <location>
        <begin position="4"/>
        <end position="246"/>
    </location>
</feature>
<organism evidence="2 3">
    <name type="scientific">Actinoplanes cyaneus</name>
    <dbReference type="NCBI Taxonomy" id="52696"/>
    <lineage>
        <taxon>Bacteria</taxon>
        <taxon>Bacillati</taxon>
        <taxon>Actinomycetota</taxon>
        <taxon>Actinomycetes</taxon>
        <taxon>Micromonosporales</taxon>
        <taxon>Micromonosporaceae</taxon>
        <taxon>Actinoplanes</taxon>
    </lineage>
</organism>
<evidence type="ECO:0000313" key="2">
    <source>
        <dbReference type="EMBL" id="GID69096.1"/>
    </source>
</evidence>
<proteinExistence type="predicted"/>
<dbReference type="InterPro" id="IPR008030">
    <property type="entry name" value="NmrA-like"/>
</dbReference>
<accession>A0A919MFD0</accession>
<dbReference type="PANTHER" id="PTHR43162">
    <property type="match status" value="1"/>
</dbReference>
<dbReference type="RefSeq" id="WP_203750769.1">
    <property type="nucleotide sequence ID" value="NZ_BAAAUC010000109.1"/>
</dbReference>
<dbReference type="AlphaFoldDB" id="A0A919MFD0"/>
<dbReference type="SUPFAM" id="SSF51735">
    <property type="entry name" value="NAD(P)-binding Rossmann-fold domains"/>
    <property type="match status" value="1"/>
</dbReference>
<dbReference type="PANTHER" id="PTHR43162:SF1">
    <property type="entry name" value="PRESTALK A DIFFERENTIATION PROTEIN A"/>
    <property type="match status" value="1"/>
</dbReference>
<dbReference type="Proteomes" id="UP000619479">
    <property type="component" value="Unassembled WGS sequence"/>
</dbReference>
<dbReference type="Gene3D" id="3.90.25.10">
    <property type="entry name" value="UDP-galactose 4-epimerase, domain 1"/>
    <property type="match status" value="1"/>
</dbReference>
<comment type="caution">
    <text evidence="2">The sequence shown here is derived from an EMBL/GenBank/DDBJ whole genome shotgun (WGS) entry which is preliminary data.</text>
</comment>
<evidence type="ECO:0000259" key="1">
    <source>
        <dbReference type="Pfam" id="PF05368"/>
    </source>
</evidence>
<dbReference type="InterPro" id="IPR036291">
    <property type="entry name" value="NAD(P)-bd_dom_sf"/>
</dbReference>
<sequence>MILVTTAGKVGAEAARLLARRGQPVRLLVRDPAKAAALAEAGVDVAAGDLTAPDTIDAAMRGVSTVILVSPAVPGHEIGVIDSAARHAVSHVVKITSKASADSPIPRRRDQTRIEDALIASGLGYTLLRNNAYSQNLLMLAPSVARTSSFGSAAGDGRIGMVDSRDVAAVAAEIAVAPGAHAGRTYWPSGPAAVTYGEAAAEISRVIGRPVTYHPLTFEQQKQDMVDVGVPDHIAAMNAQAVSLFAEGDSDWVTDDVPSILGRPARSVRDFVTDHADAFR</sequence>
<evidence type="ECO:0000313" key="3">
    <source>
        <dbReference type="Proteomes" id="UP000619479"/>
    </source>
</evidence>
<dbReference type="Gene3D" id="3.40.50.720">
    <property type="entry name" value="NAD(P)-binding Rossmann-like Domain"/>
    <property type="match status" value="1"/>
</dbReference>
<protein>
    <submittedName>
        <fullName evidence="2">Nucleotide-diphosphate-sugar epimerase</fullName>
    </submittedName>
</protein>
<dbReference type="EMBL" id="BOMH01000058">
    <property type="protein sequence ID" value="GID69096.1"/>
    <property type="molecule type" value="Genomic_DNA"/>
</dbReference>